<dbReference type="AlphaFoldDB" id="A0A310SGP8"/>
<reference evidence="1 2" key="1">
    <citation type="submission" date="2015-07" db="EMBL/GenBank/DDBJ databases">
        <title>The genome of Eufriesea mexicana.</title>
        <authorList>
            <person name="Pan H."/>
            <person name="Kapheim K."/>
        </authorList>
    </citation>
    <scope>NUCLEOTIDE SEQUENCE [LARGE SCALE GENOMIC DNA]</scope>
    <source>
        <strain evidence="1">0111107269</strain>
        <tissue evidence="1">Whole body</tissue>
    </source>
</reference>
<accession>A0A310SGP8</accession>
<organism evidence="1 2">
    <name type="scientific">Eufriesea mexicana</name>
    <dbReference type="NCBI Taxonomy" id="516756"/>
    <lineage>
        <taxon>Eukaryota</taxon>
        <taxon>Metazoa</taxon>
        <taxon>Ecdysozoa</taxon>
        <taxon>Arthropoda</taxon>
        <taxon>Hexapoda</taxon>
        <taxon>Insecta</taxon>
        <taxon>Pterygota</taxon>
        <taxon>Neoptera</taxon>
        <taxon>Endopterygota</taxon>
        <taxon>Hymenoptera</taxon>
        <taxon>Apocrita</taxon>
        <taxon>Aculeata</taxon>
        <taxon>Apoidea</taxon>
        <taxon>Anthophila</taxon>
        <taxon>Apidae</taxon>
        <taxon>Eufriesea</taxon>
    </lineage>
</organism>
<keyword evidence="2" id="KW-1185">Reference proteome</keyword>
<gene>
    <name evidence="1" type="ORF">WN48_08147</name>
</gene>
<sequence length="105" mass="12367">MRAGRNEMTIINERRTHGFLLDINANRKSPLPPAAKHFQPFTFYHAIPPEFHRPPYCLNSEEDPSKIVLFVYFNPDHVEHEKNALPVRKNGPLRNVFRYFAMSYV</sequence>
<evidence type="ECO:0000313" key="2">
    <source>
        <dbReference type="Proteomes" id="UP000250275"/>
    </source>
</evidence>
<name>A0A310SGP8_9HYME</name>
<evidence type="ECO:0000313" key="1">
    <source>
        <dbReference type="EMBL" id="OAD54313.1"/>
    </source>
</evidence>
<dbReference type="EMBL" id="KQ764883">
    <property type="protein sequence ID" value="OAD54313.1"/>
    <property type="molecule type" value="Genomic_DNA"/>
</dbReference>
<protein>
    <submittedName>
        <fullName evidence="1">Uncharacterized protein</fullName>
    </submittedName>
</protein>
<dbReference type="Proteomes" id="UP000250275">
    <property type="component" value="Unassembled WGS sequence"/>
</dbReference>
<proteinExistence type="predicted"/>